<feature type="domain" description="Probable transposase IS891/IS1136/IS1341" evidence="1">
    <location>
        <begin position="61"/>
        <end position="143"/>
    </location>
</feature>
<dbReference type="OrthoDB" id="4278026at2"/>
<evidence type="ECO:0000313" key="3">
    <source>
        <dbReference type="Proteomes" id="UP000273977"/>
    </source>
</evidence>
<dbReference type="AlphaFoldDB" id="A0A3N4FQD4"/>
<dbReference type="Proteomes" id="UP000273977">
    <property type="component" value="Unassembled WGS sequence"/>
</dbReference>
<feature type="non-terminal residue" evidence="2">
    <location>
        <position position="143"/>
    </location>
</feature>
<evidence type="ECO:0000313" key="2">
    <source>
        <dbReference type="EMBL" id="RPA51127.1"/>
    </source>
</evidence>
<name>A0A3N4FQD4_9LACT</name>
<organism evidence="2 3">
    <name type="scientific">Aerococcus agrisoli</name>
    <dbReference type="NCBI Taxonomy" id="2487350"/>
    <lineage>
        <taxon>Bacteria</taxon>
        <taxon>Bacillati</taxon>
        <taxon>Bacillota</taxon>
        <taxon>Bacilli</taxon>
        <taxon>Lactobacillales</taxon>
        <taxon>Aerococcaceae</taxon>
        <taxon>Aerococcus</taxon>
    </lineage>
</organism>
<gene>
    <name evidence="2" type="ORF">EF384_09730</name>
</gene>
<reference evidence="2 3" key="1">
    <citation type="submission" date="2018-11" db="EMBL/GenBank/DDBJ databases">
        <title>Aerococcus sp. SJQ22, whole genome shotgun sequence.</title>
        <authorList>
            <person name="Sun L."/>
            <person name="Gao X."/>
            <person name="Chen W."/>
            <person name="Huang K."/>
        </authorList>
    </citation>
    <scope>NUCLEOTIDE SEQUENCE [LARGE SCALE GENOMIC DNA]</scope>
    <source>
        <strain evidence="2 3">SJQ22</strain>
    </source>
</reference>
<dbReference type="EMBL" id="RKMG01000100">
    <property type="protein sequence ID" value="RPA51127.1"/>
    <property type="molecule type" value="Genomic_DNA"/>
</dbReference>
<protein>
    <submittedName>
        <fullName evidence="2">Transposase</fullName>
    </submittedName>
</protein>
<evidence type="ECO:0000259" key="1">
    <source>
        <dbReference type="Pfam" id="PF01385"/>
    </source>
</evidence>
<proteinExistence type="predicted"/>
<accession>A0A3N4FQD4</accession>
<comment type="caution">
    <text evidence="2">The sequence shown here is derived from an EMBL/GenBank/DDBJ whole genome shotgun (WGS) entry which is preliminary data.</text>
</comment>
<dbReference type="InterPro" id="IPR001959">
    <property type="entry name" value="Transposase"/>
</dbReference>
<dbReference type="RefSeq" id="WP_148076711.1">
    <property type="nucleotide sequence ID" value="NZ_RKMG01000100.1"/>
</dbReference>
<feature type="non-terminal residue" evidence="2">
    <location>
        <position position="1"/>
    </location>
</feature>
<sequence>TGEYSIATQQGRIKVPCDQSNLDYLQKFSDYKLGEAELLERKGKWYLYISASKDIESVDANQMKHVVGIDRGLRQLITAYDEKGQTLFVSGQDVIKKRRHFKSLRSELQSKNTKSSKKRLKKIEKRENRWMADVNHQLSKALV</sequence>
<dbReference type="Pfam" id="PF01385">
    <property type="entry name" value="OrfB_IS605"/>
    <property type="match status" value="1"/>
</dbReference>
<keyword evidence="3" id="KW-1185">Reference proteome</keyword>